<feature type="transmembrane region" description="Helical" evidence="1">
    <location>
        <begin position="469"/>
        <end position="487"/>
    </location>
</feature>
<dbReference type="EMBL" id="JAAAMJ010000003">
    <property type="protein sequence ID" value="NDV86576.1"/>
    <property type="molecule type" value="Genomic_DNA"/>
</dbReference>
<proteinExistence type="predicted"/>
<feature type="transmembrane region" description="Helical" evidence="1">
    <location>
        <begin position="413"/>
        <end position="431"/>
    </location>
</feature>
<dbReference type="InterPro" id="IPR002823">
    <property type="entry name" value="DUF112_TM"/>
</dbReference>
<sequence length="508" mass="52216">MESLALLAGGVVDATAPYILLATLIGVVIGLMVGALPGLGPAAGVAIMLPVAVGFDGTAAIAALAGIYYGAMFGGAVTSILLGIPGDAPSVMTVVDGHAMAKKGEAGRALSMNVIASFIGGLIGILLLAILSVPIASAALSFGPTEMTALMCFALSLVSVLGGRNMLKGFVSLFIGMWIGMIGLDPIGGPTRFTFGTMHLFEGVDFTIVAVGLFGLSEMFMSLSTSGIGARVKHSLSALMPKLGDIVRCKWALLSGSIIGFVVGVLPGVGATASTMLAYALAKKTSRHPEEFGKGAIQGVAAPEAANNAASYASMIPLFTLGIPGSATTAVLLGGLLMVGLQPGPLLFANNPEFVWTVFGTFWTGNLMLVGLTILLIPVLASIVYISRGLLYPAVIGIVVFGVYSINFSLNDVGIALFAGVIGFVMLKLDYSPVPLILGLVLGPLLERGVRRTLILSEGDMAVFVERPISLFLFVLTAAVIFLPLIVNGVKAARTRRGLADAMENDAR</sequence>
<dbReference type="Proteomes" id="UP000476332">
    <property type="component" value="Unassembled WGS sequence"/>
</dbReference>
<feature type="transmembrane region" description="Helical" evidence="1">
    <location>
        <begin position="170"/>
        <end position="188"/>
    </location>
</feature>
<evidence type="ECO:0000259" key="2">
    <source>
        <dbReference type="Pfam" id="PF01970"/>
    </source>
</evidence>
<feature type="transmembrane region" description="Helical" evidence="1">
    <location>
        <begin position="208"/>
        <end position="230"/>
    </location>
</feature>
<feature type="transmembrane region" description="Helical" evidence="1">
    <location>
        <begin position="16"/>
        <end position="36"/>
    </location>
</feature>
<dbReference type="Pfam" id="PF01970">
    <property type="entry name" value="TctA"/>
    <property type="match status" value="1"/>
</dbReference>
<accession>A0A6L9MFZ2</accession>
<keyword evidence="4" id="KW-1185">Reference proteome</keyword>
<feature type="transmembrane region" description="Helical" evidence="1">
    <location>
        <begin position="383"/>
        <end position="406"/>
    </location>
</feature>
<evidence type="ECO:0000313" key="4">
    <source>
        <dbReference type="Proteomes" id="UP000476332"/>
    </source>
</evidence>
<dbReference type="RefSeq" id="WP_163043299.1">
    <property type="nucleotide sequence ID" value="NZ_JAAAMJ010000003.1"/>
</dbReference>
<keyword evidence="1" id="KW-0812">Transmembrane</keyword>
<comment type="caution">
    <text evidence="3">The sequence shown here is derived from an EMBL/GenBank/DDBJ whole genome shotgun (WGS) entry which is preliminary data.</text>
</comment>
<dbReference type="PANTHER" id="PTHR35342">
    <property type="entry name" value="TRICARBOXYLIC TRANSPORT PROTEIN"/>
    <property type="match status" value="1"/>
</dbReference>
<dbReference type="AlphaFoldDB" id="A0A6L9MFZ2"/>
<feature type="transmembrane region" description="Helical" evidence="1">
    <location>
        <begin position="147"/>
        <end position="163"/>
    </location>
</feature>
<evidence type="ECO:0000256" key="1">
    <source>
        <dbReference type="SAM" id="Phobius"/>
    </source>
</evidence>
<feature type="transmembrane region" description="Helical" evidence="1">
    <location>
        <begin position="43"/>
        <end position="69"/>
    </location>
</feature>
<feature type="transmembrane region" description="Helical" evidence="1">
    <location>
        <begin position="75"/>
        <end position="95"/>
    </location>
</feature>
<feature type="domain" description="DUF112" evidence="2">
    <location>
        <begin position="20"/>
        <end position="438"/>
    </location>
</feature>
<gene>
    <name evidence="3" type="ORF">GTW51_07670</name>
</gene>
<dbReference type="PANTHER" id="PTHR35342:SF5">
    <property type="entry name" value="TRICARBOXYLIC TRANSPORT PROTEIN"/>
    <property type="match status" value="1"/>
</dbReference>
<keyword evidence="1" id="KW-1133">Transmembrane helix</keyword>
<reference evidence="3 4" key="1">
    <citation type="submission" date="2020-01" db="EMBL/GenBank/DDBJ databases">
        <title>Genomes of bacteria type strains.</title>
        <authorList>
            <person name="Chen J."/>
            <person name="Zhu S."/>
            <person name="Chen J."/>
        </authorList>
    </citation>
    <scope>NUCLEOTIDE SEQUENCE [LARGE SCALE GENOMIC DNA]</scope>
    <source>
        <strain evidence="3 4">KCTC 52919</strain>
    </source>
</reference>
<feature type="transmembrane region" description="Helical" evidence="1">
    <location>
        <begin position="318"/>
        <end position="341"/>
    </location>
</feature>
<feature type="transmembrane region" description="Helical" evidence="1">
    <location>
        <begin position="353"/>
        <end position="377"/>
    </location>
</feature>
<protein>
    <submittedName>
        <fullName evidence="3">TctA subunit of the tripartite Tricarboxylate transport(TTT) family protein</fullName>
    </submittedName>
</protein>
<name>A0A6L9MFZ2_9HYPH</name>
<organism evidence="3 4">
    <name type="scientific">Aurantimonas aggregata</name>
    <dbReference type="NCBI Taxonomy" id="2047720"/>
    <lineage>
        <taxon>Bacteria</taxon>
        <taxon>Pseudomonadati</taxon>
        <taxon>Pseudomonadota</taxon>
        <taxon>Alphaproteobacteria</taxon>
        <taxon>Hyphomicrobiales</taxon>
        <taxon>Aurantimonadaceae</taxon>
        <taxon>Aurantimonas</taxon>
    </lineage>
</organism>
<feature type="transmembrane region" description="Helical" evidence="1">
    <location>
        <begin position="115"/>
        <end position="135"/>
    </location>
</feature>
<keyword evidence="1" id="KW-0472">Membrane</keyword>
<dbReference type="PRINTS" id="PR00173">
    <property type="entry name" value="EDTRNSPORT"/>
</dbReference>
<evidence type="ECO:0000313" key="3">
    <source>
        <dbReference type="EMBL" id="NDV86576.1"/>
    </source>
</evidence>
<feature type="transmembrane region" description="Helical" evidence="1">
    <location>
        <begin position="251"/>
        <end position="282"/>
    </location>
</feature>